<dbReference type="Proteomes" id="UP000095287">
    <property type="component" value="Unplaced"/>
</dbReference>
<evidence type="ECO:0000313" key="1">
    <source>
        <dbReference type="Proteomes" id="UP000095287"/>
    </source>
</evidence>
<organism evidence="1 2">
    <name type="scientific">Steinernema glaseri</name>
    <dbReference type="NCBI Taxonomy" id="37863"/>
    <lineage>
        <taxon>Eukaryota</taxon>
        <taxon>Metazoa</taxon>
        <taxon>Ecdysozoa</taxon>
        <taxon>Nematoda</taxon>
        <taxon>Chromadorea</taxon>
        <taxon>Rhabditida</taxon>
        <taxon>Tylenchina</taxon>
        <taxon>Panagrolaimomorpha</taxon>
        <taxon>Strongyloidoidea</taxon>
        <taxon>Steinernematidae</taxon>
        <taxon>Steinernema</taxon>
    </lineage>
</organism>
<sequence length="73" mass="8476">MFAAKEQDGSPGRIAPAAEVQQARALERVMMEAIRKRRCDNPYSDPLREQKNWTFFCYSFIVAKYRISCSNVK</sequence>
<accession>A0A1I7ZS40</accession>
<reference evidence="2" key="1">
    <citation type="submission" date="2016-11" db="UniProtKB">
        <authorList>
            <consortium name="WormBaseParasite"/>
        </authorList>
    </citation>
    <scope>IDENTIFICATION</scope>
</reference>
<name>A0A1I7ZS40_9BILA</name>
<proteinExistence type="predicted"/>
<protein>
    <submittedName>
        <fullName evidence="2">G protein gamma domain-containing protein</fullName>
    </submittedName>
</protein>
<dbReference type="AlphaFoldDB" id="A0A1I7ZS40"/>
<keyword evidence="1" id="KW-1185">Reference proteome</keyword>
<evidence type="ECO:0000313" key="2">
    <source>
        <dbReference type="WBParaSite" id="L893_g29053.t1"/>
    </source>
</evidence>
<dbReference type="WBParaSite" id="L893_g29053.t1">
    <property type="protein sequence ID" value="L893_g29053.t1"/>
    <property type="gene ID" value="L893_g29053"/>
</dbReference>